<feature type="modified residue" description="4-aspartylphosphate" evidence="1">
    <location>
        <position position="61"/>
    </location>
</feature>
<keyword evidence="5" id="KW-1185">Reference proteome</keyword>
<dbReference type="InterPro" id="IPR035919">
    <property type="entry name" value="EAL_sf"/>
</dbReference>
<accession>A0A1I4V6Z9</accession>
<evidence type="ECO:0000259" key="3">
    <source>
        <dbReference type="PROSITE" id="PS50883"/>
    </source>
</evidence>
<evidence type="ECO:0000259" key="2">
    <source>
        <dbReference type="PROSITE" id="PS50110"/>
    </source>
</evidence>
<dbReference type="GO" id="GO:0071111">
    <property type="term" value="F:cyclic-guanylate-specific phosphodiesterase activity"/>
    <property type="evidence" value="ECO:0007669"/>
    <property type="project" value="InterPro"/>
</dbReference>
<dbReference type="Pfam" id="PF00072">
    <property type="entry name" value="Response_reg"/>
    <property type="match status" value="1"/>
</dbReference>
<dbReference type="AlphaFoldDB" id="A0A1I4V6Z9"/>
<dbReference type="InterPro" id="IPR001633">
    <property type="entry name" value="EAL_dom"/>
</dbReference>
<reference evidence="5" key="1">
    <citation type="submission" date="2016-10" db="EMBL/GenBank/DDBJ databases">
        <authorList>
            <person name="Varghese N."/>
            <person name="Submissions S."/>
        </authorList>
    </citation>
    <scope>NUCLEOTIDE SEQUENCE [LARGE SCALE GENOMIC DNA]</scope>
    <source>
        <strain evidence="5">DSM 6150</strain>
    </source>
</reference>
<dbReference type="SUPFAM" id="SSF141868">
    <property type="entry name" value="EAL domain-like"/>
    <property type="match status" value="1"/>
</dbReference>
<gene>
    <name evidence="4" type="ORF">SAMN05660284_00151</name>
</gene>
<dbReference type="CDD" id="cd01948">
    <property type="entry name" value="EAL"/>
    <property type="match status" value="1"/>
</dbReference>
<dbReference type="Proteomes" id="UP000242869">
    <property type="component" value="Unassembled WGS sequence"/>
</dbReference>
<dbReference type="Gene3D" id="3.20.20.450">
    <property type="entry name" value="EAL domain"/>
    <property type="match status" value="1"/>
</dbReference>
<dbReference type="Gene3D" id="3.40.50.2300">
    <property type="match status" value="1"/>
</dbReference>
<evidence type="ECO:0000313" key="5">
    <source>
        <dbReference type="Proteomes" id="UP000242869"/>
    </source>
</evidence>
<proteinExistence type="predicted"/>
<dbReference type="InterPro" id="IPR001789">
    <property type="entry name" value="Sig_transdc_resp-reg_receiver"/>
</dbReference>
<dbReference type="STRING" id="83765.SAMN05660284_00151"/>
<feature type="domain" description="Response regulatory" evidence="2">
    <location>
        <begin position="8"/>
        <end position="132"/>
    </location>
</feature>
<keyword evidence="1" id="KW-0597">Phosphoprotein</keyword>
<dbReference type="InterPro" id="IPR050706">
    <property type="entry name" value="Cyclic-di-GMP_PDE-like"/>
</dbReference>
<organism evidence="4 5">
    <name type="scientific">Formivibrio citricus</name>
    <dbReference type="NCBI Taxonomy" id="83765"/>
    <lineage>
        <taxon>Bacteria</taxon>
        <taxon>Pseudomonadati</taxon>
        <taxon>Pseudomonadota</taxon>
        <taxon>Betaproteobacteria</taxon>
        <taxon>Neisseriales</taxon>
        <taxon>Chitinibacteraceae</taxon>
        <taxon>Formivibrio</taxon>
    </lineage>
</organism>
<dbReference type="Pfam" id="PF00563">
    <property type="entry name" value="EAL"/>
    <property type="match status" value="1"/>
</dbReference>
<dbReference type="PANTHER" id="PTHR33121">
    <property type="entry name" value="CYCLIC DI-GMP PHOSPHODIESTERASE PDEF"/>
    <property type="match status" value="1"/>
</dbReference>
<dbReference type="InterPro" id="IPR011006">
    <property type="entry name" value="CheY-like_superfamily"/>
</dbReference>
<name>A0A1I4V6Z9_9NEIS</name>
<dbReference type="SMART" id="SM00052">
    <property type="entry name" value="EAL"/>
    <property type="match status" value="1"/>
</dbReference>
<dbReference type="SMART" id="SM00448">
    <property type="entry name" value="REC"/>
    <property type="match status" value="1"/>
</dbReference>
<dbReference type="PROSITE" id="PS50110">
    <property type="entry name" value="RESPONSE_REGULATORY"/>
    <property type="match status" value="1"/>
</dbReference>
<dbReference type="SUPFAM" id="SSF52172">
    <property type="entry name" value="CheY-like"/>
    <property type="match status" value="1"/>
</dbReference>
<dbReference type="PANTHER" id="PTHR33121:SF79">
    <property type="entry name" value="CYCLIC DI-GMP PHOSPHODIESTERASE PDED-RELATED"/>
    <property type="match status" value="1"/>
</dbReference>
<protein>
    <submittedName>
        <fullName evidence="4">EAL domain, c-di-GMP-specific phosphodiesterase class I (Or its enzymatically inactive variant)</fullName>
    </submittedName>
</protein>
<dbReference type="RefSeq" id="WP_091189724.1">
    <property type="nucleotide sequence ID" value="NZ_FOVE01000001.1"/>
</dbReference>
<dbReference type="OrthoDB" id="9813903at2"/>
<sequence>MPDWKNCSALVLDDSALQREFAVALLHEMGFENVRQATDGLDAICILEALPPGGVDFILSDLDMPGMDGVEFLQKVAKNQWAQHVVVMSARDSRILDAVENMAAEDEGLSLLCALPKPLSRDRLERALRQAEWGNAGASAEREVDQDTLDEIRQAIDAGNFVPYYQPKVDIATGLVRGVEALARWEHPERGLIFPDRFIPALTLEQSVLMRQFTLQMMKVVMADLSAWLSRGVSLSVALNMPAEALLDMTLADKLFQMTQAAGVPARMVILEVTETMVMRNLSVSIGSLARMRLKGFGLSMDDYGVGYSSMQQLSRCPFTELKIDRSFVDGAVNHPSRRVILESAIQMGQRLGLATVAEGVETEADWNLLKELGCEMGQGYFTGRPMPASEVMGWIKSRRGKMAEPA</sequence>
<feature type="domain" description="EAL" evidence="3">
    <location>
        <begin position="145"/>
        <end position="400"/>
    </location>
</feature>
<evidence type="ECO:0000313" key="4">
    <source>
        <dbReference type="EMBL" id="SFM96941.1"/>
    </source>
</evidence>
<dbReference type="EMBL" id="FOVE01000001">
    <property type="protein sequence ID" value="SFM96941.1"/>
    <property type="molecule type" value="Genomic_DNA"/>
</dbReference>
<evidence type="ECO:0000256" key="1">
    <source>
        <dbReference type="PROSITE-ProRule" id="PRU00169"/>
    </source>
</evidence>
<dbReference type="PROSITE" id="PS50883">
    <property type="entry name" value="EAL"/>
    <property type="match status" value="1"/>
</dbReference>
<dbReference type="GO" id="GO:0000160">
    <property type="term" value="P:phosphorelay signal transduction system"/>
    <property type="evidence" value="ECO:0007669"/>
    <property type="project" value="InterPro"/>
</dbReference>